<accession>A0A7C8IDD7</accession>
<reference evidence="2 3" key="1">
    <citation type="submission" date="2020-01" db="EMBL/GenBank/DDBJ databases">
        <authorList>
            <consortium name="DOE Joint Genome Institute"/>
            <person name="Haridas S."/>
            <person name="Albert R."/>
            <person name="Binder M."/>
            <person name="Bloem J."/>
            <person name="Labutti K."/>
            <person name="Salamov A."/>
            <person name="Andreopoulos B."/>
            <person name="Baker S.E."/>
            <person name="Barry K."/>
            <person name="Bills G."/>
            <person name="Bluhm B.H."/>
            <person name="Cannon C."/>
            <person name="Castanera R."/>
            <person name="Culley D.E."/>
            <person name="Daum C."/>
            <person name="Ezra D."/>
            <person name="Gonzalez J.B."/>
            <person name="Henrissat B."/>
            <person name="Kuo A."/>
            <person name="Liang C."/>
            <person name="Lipzen A."/>
            <person name="Lutzoni F."/>
            <person name="Magnuson J."/>
            <person name="Mondo S."/>
            <person name="Nolan M."/>
            <person name="Ohm R."/>
            <person name="Pangilinan J."/>
            <person name="Park H.-J.H."/>
            <person name="Ramirez L."/>
            <person name="Alfaro M."/>
            <person name="Sun H."/>
            <person name="Tritt A."/>
            <person name="Yoshinaga Y."/>
            <person name="Zwiers L.-H.L."/>
            <person name="Turgeon B.G."/>
            <person name="Goodwin S.B."/>
            <person name="Spatafora J.W."/>
            <person name="Crous P.W."/>
            <person name="Grigoriev I.V."/>
        </authorList>
    </citation>
    <scope>NUCLEOTIDE SEQUENCE [LARGE SCALE GENOMIC DNA]</scope>
    <source>
        <strain evidence="2 3">CBS 611.86</strain>
    </source>
</reference>
<comment type="caution">
    <text evidence="2">The sequence shown here is derived from an EMBL/GenBank/DDBJ whole genome shotgun (WGS) entry which is preliminary data.</text>
</comment>
<feature type="region of interest" description="Disordered" evidence="1">
    <location>
        <begin position="129"/>
        <end position="179"/>
    </location>
</feature>
<sequence>MSKQQHDMNPPPNPRKRQRKDGTRPGIGDKYLRDGSVFSGKDTIEEVARPRRFPARKSNESAQAGGFMPSGLAVDIGNQDSLPAVCVLRVLSSDIYTNFHYQNQPQNHAAPAPVVPPVKQDYQAYCRSGSEGDSVLGGQSARLDAPRPNIPQSQAQGHAQTPRARGLGKQPVEPNIGGQAIPIRPLNALERQTQRIMHLLTEFETATSGQEPRYPDQLFAFARRVYNAAVQDALNNRL</sequence>
<feature type="compositionally biased region" description="Polar residues" evidence="1">
    <location>
        <begin position="150"/>
        <end position="159"/>
    </location>
</feature>
<keyword evidence="3" id="KW-1185">Reference proteome</keyword>
<name>A0A7C8IDD7_9PLEO</name>
<dbReference type="AlphaFoldDB" id="A0A7C8IDD7"/>
<dbReference type="EMBL" id="JAADJZ010000012">
    <property type="protein sequence ID" value="KAF2871310.1"/>
    <property type="molecule type" value="Genomic_DNA"/>
</dbReference>
<dbReference type="Proteomes" id="UP000481861">
    <property type="component" value="Unassembled WGS sequence"/>
</dbReference>
<organism evidence="2 3">
    <name type="scientific">Massariosphaeria phaeospora</name>
    <dbReference type="NCBI Taxonomy" id="100035"/>
    <lineage>
        <taxon>Eukaryota</taxon>
        <taxon>Fungi</taxon>
        <taxon>Dikarya</taxon>
        <taxon>Ascomycota</taxon>
        <taxon>Pezizomycotina</taxon>
        <taxon>Dothideomycetes</taxon>
        <taxon>Pleosporomycetidae</taxon>
        <taxon>Pleosporales</taxon>
        <taxon>Pleosporales incertae sedis</taxon>
        <taxon>Massariosphaeria</taxon>
    </lineage>
</organism>
<evidence type="ECO:0000313" key="2">
    <source>
        <dbReference type="EMBL" id="KAF2871310.1"/>
    </source>
</evidence>
<gene>
    <name evidence="2" type="ORF">BDV95DRAFT_59587</name>
</gene>
<proteinExistence type="predicted"/>
<protein>
    <submittedName>
        <fullName evidence="2">Uncharacterized protein</fullName>
    </submittedName>
</protein>
<feature type="region of interest" description="Disordered" evidence="1">
    <location>
        <begin position="1"/>
        <end position="65"/>
    </location>
</feature>
<evidence type="ECO:0000256" key="1">
    <source>
        <dbReference type="SAM" id="MobiDB-lite"/>
    </source>
</evidence>
<evidence type="ECO:0000313" key="3">
    <source>
        <dbReference type="Proteomes" id="UP000481861"/>
    </source>
</evidence>